<dbReference type="Proteomes" id="UP000253307">
    <property type="component" value="Unassembled WGS sequence"/>
</dbReference>
<keyword evidence="4 8" id="KW-0418">Kinase</keyword>
<dbReference type="HAMAP" id="MF_00238">
    <property type="entry name" value="Cytidyl_kinase_type1"/>
    <property type="match status" value="1"/>
</dbReference>
<evidence type="ECO:0000259" key="9">
    <source>
        <dbReference type="Pfam" id="PF02224"/>
    </source>
</evidence>
<feature type="binding site" evidence="8">
    <location>
        <begin position="12"/>
        <end position="20"/>
    </location>
    <ligand>
        <name>ATP</name>
        <dbReference type="ChEBI" id="CHEBI:30616"/>
    </ligand>
</feature>
<feature type="domain" description="Cytidylate kinase" evidence="9">
    <location>
        <begin position="8"/>
        <end position="214"/>
    </location>
</feature>
<protein>
    <recommendedName>
        <fullName evidence="8">Cytidylate kinase</fullName>
        <shortName evidence="8">CK</shortName>
        <ecNumber evidence="8">2.7.4.25</ecNumber>
    </recommendedName>
    <alternativeName>
        <fullName evidence="8">Cytidine monophosphate kinase</fullName>
        <shortName evidence="8">CMP kinase</shortName>
    </alternativeName>
</protein>
<accession>A0A368BW62</accession>
<comment type="similarity">
    <text evidence="1 8">Belongs to the cytidylate kinase family. Type 1 subfamily.</text>
</comment>
<dbReference type="SUPFAM" id="SSF52540">
    <property type="entry name" value="P-loop containing nucleoside triphosphate hydrolases"/>
    <property type="match status" value="1"/>
</dbReference>
<dbReference type="GO" id="GO:0005524">
    <property type="term" value="F:ATP binding"/>
    <property type="evidence" value="ECO:0007669"/>
    <property type="project" value="UniProtKB-UniRule"/>
</dbReference>
<dbReference type="EC" id="2.7.4.25" evidence="8"/>
<dbReference type="GO" id="GO:0036430">
    <property type="term" value="F:CMP kinase activity"/>
    <property type="evidence" value="ECO:0007669"/>
    <property type="project" value="RHEA"/>
</dbReference>
<organism evidence="10 11">
    <name type="scientific">SAR86 cluster bacterium</name>
    <dbReference type="NCBI Taxonomy" id="2030880"/>
    <lineage>
        <taxon>Bacteria</taxon>
        <taxon>Pseudomonadati</taxon>
        <taxon>Pseudomonadota</taxon>
        <taxon>Gammaproteobacteria</taxon>
        <taxon>SAR86 cluster</taxon>
    </lineage>
</organism>
<dbReference type="InterPro" id="IPR011994">
    <property type="entry name" value="Cytidylate_kinase_dom"/>
</dbReference>
<evidence type="ECO:0000256" key="6">
    <source>
        <dbReference type="ARBA" id="ARBA00047615"/>
    </source>
</evidence>
<sequence>MKLDKKIITIDGPSASGKGVLSSSLANHLNFSLLDSGLLYRAYAYCYESSLDHESALKIFESINFVNASNKYSVNHDGNEITKELRSESMAKIASKISMMPETRKNLISIQRSFKNDKGLIADGRDMGTVVFPEAAYKFFLTADPETRAKRRHLELQKKGQEVNMRDLIKDIEARDKADTERSLSPLIPASDASIIDTSSLNPDEVLSRAIELVC</sequence>
<comment type="catalytic activity">
    <reaction evidence="7 8">
        <text>CMP + ATP = CDP + ADP</text>
        <dbReference type="Rhea" id="RHEA:11600"/>
        <dbReference type="ChEBI" id="CHEBI:30616"/>
        <dbReference type="ChEBI" id="CHEBI:58069"/>
        <dbReference type="ChEBI" id="CHEBI:60377"/>
        <dbReference type="ChEBI" id="CHEBI:456216"/>
        <dbReference type="EC" id="2.7.4.25"/>
    </reaction>
</comment>
<dbReference type="GO" id="GO:0006220">
    <property type="term" value="P:pyrimidine nucleotide metabolic process"/>
    <property type="evidence" value="ECO:0007669"/>
    <property type="project" value="UniProtKB-UniRule"/>
</dbReference>
<evidence type="ECO:0000256" key="4">
    <source>
        <dbReference type="ARBA" id="ARBA00022777"/>
    </source>
</evidence>
<evidence type="ECO:0000313" key="10">
    <source>
        <dbReference type="EMBL" id="RCL41117.1"/>
    </source>
</evidence>
<keyword evidence="3 8" id="KW-0547">Nucleotide-binding</keyword>
<keyword evidence="5 8" id="KW-0067">ATP-binding</keyword>
<keyword evidence="2 8" id="KW-0808">Transferase</keyword>
<dbReference type="Gene3D" id="3.40.50.300">
    <property type="entry name" value="P-loop containing nucleotide triphosphate hydrolases"/>
    <property type="match status" value="1"/>
</dbReference>
<evidence type="ECO:0000313" key="11">
    <source>
        <dbReference type="Proteomes" id="UP000253307"/>
    </source>
</evidence>
<comment type="subcellular location">
    <subcellularLocation>
        <location evidence="8">Cytoplasm</location>
    </subcellularLocation>
</comment>
<evidence type="ECO:0000256" key="1">
    <source>
        <dbReference type="ARBA" id="ARBA00009427"/>
    </source>
</evidence>
<dbReference type="CDD" id="cd02020">
    <property type="entry name" value="CMPK"/>
    <property type="match status" value="1"/>
</dbReference>
<reference evidence="10 11" key="1">
    <citation type="journal article" date="2018" name="Microbiome">
        <title>Fine metagenomic profile of the Mediterranean stratified and mixed water columns revealed by assembly and recruitment.</title>
        <authorList>
            <person name="Haro-Moreno J.M."/>
            <person name="Lopez-Perez M."/>
            <person name="De La Torre J.R."/>
            <person name="Picazo A."/>
            <person name="Camacho A."/>
            <person name="Rodriguez-Valera F."/>
        </authorList>
    </citation>
    <scope>NUCLEOTIDE SEQUENCE [LARGE SCALE GENOMIC DNA]</scope>
    <source>
        <strain evidence="10">MED-G82</strain>
    </source>
</reference>
<comment type="catalytic activity">
    <reaction evidence="6 8">
        <text>dCMP + ATP = dCDP + ADP</text>
        <dbReference type="Rhea" id="RHEA:25094"/>
        <dbReference type="ChEBI" id="CHEBI:30616"/>
        <dbReference type="ChEBI" id="CHEBI:57566"/>
        <dbReference type="ChEBI" id="CHEBI:58593"/>
        <dbReference type="ChEBI" id="CHEBI:456216"/>
        <dbReference type="EC" id="2.7.4.25"/>
    </reaction>
</comment>
<evidence type="ECO:0000256" key="7">
    <source>
        <dbReference type="ARBA" id="ARBA00048478"/>
    </source>
</evidence>
<dbReference type="InterPro" id="IPR003136">
    <property type="entry name" value="Cytidylate_kin"/>
</dbReference>
<keyword evidence="8" id="KW-0963">Cytoplasm</keyword>
<dbReference type="InterPro" id="IPR027417">
    <property type="entry name" value="P-loop_NTPase"/>
</dbReference>
<dbReference type="AlphaFoldDB" id="A0A368BW62"/>
<proteinExistence type="inferred from homology"/>
<evidence type="ECO:0000256" key="2">
    <source>
        <dbReference type="ARBA" id="ARBA00022679"/>
    </source>
</evidence>
<evidence type="ECO:0000256" key="3">
    <source>
        <dbReference type="ARBA" id="ARBA00022741"/>
    </source>
</evidence>
<dbReference type="GO" id="GO:0036431">
    <property type="term" value="F:dCMP kinase activity"/>
    <property type="evidence" value="ECO:0007669"/>
    <property type="project" value="InterPro"/>
</dbReference>
<comment type="caution">
    <text evidence="10">The sequence shown here is derived from an EMBL/GenBank/DDBJ whole genome shotgun (WGS) entry which is preliminary data.</text>
</comment>
<dbReference type="EMBL" id="QOPE01000015">
    <property type="protein sequence ID" value="RCL41117.1"/>
    <property type="molecule type" value="Genomic_DNA"/>
</dbReference>
<dbReference type="NCBIfam" id="TIGR00017">
    <property type="entry name" value="cmk"/>
    <property type="match status" value="1"/>
</dbReference>
<evidence type="ECO:0000256" key="5">
    <source>
        <dbReference type="ARBA" id="ARBA00022840"/>
    </source>
</evidence>
<dbReference type="Pfam" id="PF02224">
    <property type="entry name" value="Cytidylate_kin"/>
    <property type="match status" value="1"/>
</dbReference>
<gene>
    <name evidence="8" type="primary">cmk</name>
    <name evidence="10" type="ORF">DBW96_02470</name>
</gene>
<evidence type="ECO:0000256" key="8">
    <source>
        <dbReference type="HAMAP-Rule" id="MF_00238"/>
    </source>
</evidence>
<dbReference type="GO" id="GO:0005737">
    <property type="term" value="C:cytoplasm"/>
    <property type="evidence" value="ECO:0007669"/>
    <property type="project" value="UniProtKB-SubCell"/>
</dbReference>
<name>A0A368BW62_9GAMM</name>